<name>S0FGT5_RUMCE</name>
<sequence>MEQLRSVIEMLKKINSKNSSVLDSCKEEKLQKDIEYENLFQSYWSSNLRVSNVVVLLEAIEKELSAIKL</sequence>
<dbReference type="AlphaFoldDB" id="S0FGT5"/>
<dbReference type="RefSeq" id="WP_004627619.1">
    <property type="nucleotide sequence ID" value="NZ_AORV01000046.1"/>
</dbReference>
<dbReference type="PATRIC" id="fig|1195236.3.peg.3706"/>
<comment type="caution">
    <text evidence="1">The sequence shown here is derived from an EMBL/GenBank/DDBJ whole genome shotgun (WGS) entry which is preliminary data.</text>
</comment>
<proteinExistence type="predicted"/>
<organism evidence="1 2">
    <name type="scientific">Ruminiclostridium cellobioparum subsp. termitidis CT1112</name>
    <dbReference type="NCBI Taxonomy" id="1195236"/>
    <lineage>
        <taxon>Bacteria</taxon>
        <taxon>Bacillati</taxon>
        <taxon>Bacillota</taxon>
        <taxon>Clostridia</taxon>
        <taxon>Eubacteriales</taxon>
        <taxon>Oscillospiraceae</taxon>
        <taxon>Ruminiclostridium</taxon>
    </lineage>
</organism>
<dbReference type="EMBL" id="AORV01000046">
    <property type="protein sequence ID" value="EMS70805.1"/>
    <property type="molecule type" value="Genomic_DNA"/>
</dbReference>
<accession>S0FGT5</accession>
<dbReference type="STRING" id="1195236.CTER_3483"/>
<gene>
    <name evidence="1" type="ORF">CTER_3483</name>
</gene>
<keyword evidence="2" id="KW-1185">Reference proteome</keyword>
<evidence type="ECO:0000313" key="1">
    <source>
        <dbReference type="EMBL" id="EMS70805.1"/>
    </source>
</evidence>
<reference evidence="1 2" key="1">
    <citation type="journal article" date="2013" name="Genome Announc.">
        <title>Draft Genome Sequence of the Cellulolytic, Mesophilic, Anaerobic Bacterium Clostridium termitidis Strain CT1112 (DSM 5398).</title>
        <authorList>
            <person name="Lal S."/>
            <person name="Ramachandran U."/>
            <person name="Zhang X."/>
            <person name="Munir R."/>
            <person name="Sparling R."/>
            <person name="Levin D.B."/>
        </authorList>
    </citation>
    <scope>NUCLEOTIDE SEQUENCE [LARGE SCALE GENOMIC DNA]</scope>
    <source>
        <strain evidence="1 2">CT1112</strain>
    </source>
</reference>
<protein>
    <submittedName>
        <fullName evidence="1">Uncharacterized protein</fullName>
    </submittedName>
</protein>
<evidence type="ECO:0000313" key="2">
    <source>
        <dbReference type="Proteomes" id="UP000014155"/>
    </source>
</evidence>
<dbReference type="Proteomes" id="UP000014155">
    <property type="component" value="Unassembled WGS sequence"/>
</dbReference>